<protein>
    <recommendedName>
        <fullName evidence="5">Peroxiredoxin-like 2A</fullName>
    </recommendedName>
    <alternativeName>
        <fullName evidence="7">Peroxiredoxin-like 2 activated in M-CSF stimulated monocytes</fullName>
    </alternativeName>
    <alternativeName>
        <fullName evidence="6">Redox-regulatory protein FAM213A</fullName>
    </alternativeName>
</protein>
<dbReference type="PANTHER" id="PTHR28630:SF31">
    <property type="entry name" value="PEROXIREDOXIN-LIKE 2A"/>
    <property type="match status" value="1"/>
</dbReference>
<proteinExistence type="inferred from homology"/>
<dbReference type="GO" id="GO:0016209">
    <property type="term" value="F:antioxidant activity"/>
    <property type="evidence" value="ECO:0007669"/>
    <property type="project" value="TreeGrafter"/>
</dbReference>
<evidence type="ECO:0000256" key="7">
    <source>
        <dbReference type="ARBA" id="ARBA00032129"/>
    </source>
</evidence>
<evidence type="ECO:0000256" key="4">
    <source>
        <dbReference type="ARBA" id="ARBA00023787"/>
    </source>
</evidence>
<reference evidence="8" key="1">
    <citation type="submission" date="2015-09" db="EMBL/GenBank/DDBJ databases">
        <title>Scylla olivacea transcriptome.</title>
        <authorList>
            <person name="Ikhwanuddin M."/>
        </authorList>
    </citation>
    <scope>NUCLEOTIDE SEQUENCE</scope>
</reference>
<keyword evidence="2" id="KW-0963">Cytoplasm</keyword>
<keyword evidence="3" id="KW-0676">Redox-active center</keyword>
<comment type="similarity">
    <text evidence="4">Belongs to the peroxiredoxin-like PRXL2 family. PRXL2A subfamily.</text>
</comment>
<evidence type="ECO:0000256" key="2">
    <source>
        <dbReference type="ARBA" id="ARBA00022490"/>
    </source>
</evidence>
<sequence>MYALLHEELGAAEFAPYFKGDLLLDVEKRFFGPEERRMMVTGMLRWSVWQNMRRATSKGVEGNLKGDGSLLGSVFLLGPGSQGILYEHREREFGDHHNSTELLEALSKLQTPSD</sequence>
<accession>A0A0P4WQW8</accession>
<dbReference type="EMBL" id="GDRN01069981">
    <property type="protein sequence ID" value="JAI63967.1"/>
    <property type="molecule type" value="Transcribed_RNA"/>
</dbReference>
<evidence type="ECO:0000313" key="8">
    <source>
        <dbReference type="EMBL" id="JAI63967.1"/>
    </source>
</evidence>
<dbReference type="PANTHER" id="PTHR28630">
    <property type="match status" value="1"/>
</dbReference>
<dbReference type="AlphaFoldDB" id="A0A0P4WQW8"/>
<organism evidence="8">
    <name type="scientific">Scylla olivacea</name>
    <name type="common">Orange mud crab</name>
    <name type="synonym">Cancer olivacea</name>
    <dbReference type="NCBI Taxonomy" id="85551"/>
    <lineage>
        <taxon>Eukaryota</taxon>
        <taxon>Metazoa</taxon>
        <taxon>Ecdysozoa</taxon>
        <taxon>Arthropoda</taxon>
        <taxon>Crustacea</taxon>
        <taxon>Multicrustacea</taxon>
        <taxon>Malacostraca</taxon>
        <taxon>Eumalacostraca</taxon>
        <taxon>Eucarida</taxon>
        <taxon>Decapoda</taxon>
        <taxon>Pleocyemata</taxon>
        <taxon>Brachyura</taxon>
        <taxon>Eubrachyura</taxon>
        <taxon>Portunoidea</taxon>
        <taxon>Portunidae</taxon>
        <taxon>Portuninae</taxon>
        <taxon>Scylla</taxon>
    </lineage>
</organism>
<comment type="subcellular location">
    <subcellularLocation>
        <location evidence="1">Cytoplasm</location>
    </subcellularLocation>
</comment>
<evidence type="ECO:0000256" key="3">
    <source>
        <dbReference type="ARBA" id="ARBA00023284"/>
    </source>
</evidence>
<evidence type="ECO:0000256" key="5">
    <source>
        <dbReference type="ARBA" id="ARBA00023849"/>
    </source>
</evidence>
<name>A0A0P4WQW8_SCYOL</name>
<dbReference type="EMBL" id="GDRN01069982">
    <property type="protein sequence ID" value="JAI63966.1"/>
    <property type="molecule type" value="Transcribed_RNA"/>
</dbReference>
<evidence type="ECO:0000256" key="6">
    <source>
        <dbReference type="ARBA" id="ARBA00032058"/>
    </source>
</evidence>
<dbReference type="InterPro" id="IPR032801">
    <property type="entry name" value="PXL2A/B/C"/>
</dbReference>
<dbReference type="Pfam" id="PF13911">
    <property type="entry name" value="AhpC-TSA_2"/>
    <property type="match status" value="1"/>
</dbReference>
<evidence type="ECO:0000256" key="1">
    <source>
        <dbReference type="ARBA" id="ARBA00004496"/>
    </source>
</evidence>
<dbReference type="GO" id="GO:0005737">
    <property type="term" value="C:cytoplasm"/>
    <property type="evidence" value="ECO:0007669"/>
    <property type="project" value="UniProtKB-SubCell"/>
</dbReference>